<reference evidence="2 3" key="1">
    <citation type="submission" date="2023-11" db="EMBL/GenBank/DDBJ databases">
        <title>Actinomadura monticuli sp. nov., isolated from volcanic ash.</title>
        <authorList>
            <person name="Lee S.D."/>
            <person name="Yang H."/>
            <person name="Kim I.S."/>
        </authorList>
    </citation>
    <scope>NUCLEOTIDE SEQUENCE [LARGE SCALE GENOMIC DNA]</scope>
    <source>
        <strain evidence="2 3">DSM 45346</strain>
    </source>
</reference>
<name>A0ABV4R3C2_9ACTN</name>
<dbReference type="Proteomes" id="UP001569904">
    <property type="component" value="Unassembled WGS sequence"/>
</dbReference>
<feature type="region of interest" description="Disordered" evidence="1">
    <location>
        <begin position="574"/>
        <end position="599"/>
    </location>
</feature>
<dbReference type="RefSeq" id="WP_371944106.1">
    <property type="nucleotide sequence ID" value="NZ_JAXCEH010000020.1"/>
</dbReference>
<evidence type="ECO:0000313" key="3">
    <source>
        <dbReference type="Proteomes" id="UP001569904"/>
    </source>
</evidence>
<comment type="caution">
    <text evidence="2">The sequence shown here is derived from an EMBL/GenBank/DDBJ whole genome shotgun (WGS) entry which is preliminary data.</text>
</comment>
<dbReference type="EMBL" id="JAXCEH010000020">
    <property type="protein sequence ID" value="MFA1557364.1"/>
    <property type="molecule type" value="Genomic_DNA"/>
</dbReference>
<sequence>MTGPAYSFLPWLRTGLTTRIAADPGTAERAAIPVKLRITGDGVSGGTITRDVDKTVQLYGPGDVVGLDPRVVSRVEPRPWITNVEPNYLAHVEFYDEDLPWRYSPAPPDAANRRLLPWLALVVLAGTADPGGDPAAEFTEGVVAGRPLPSILVKDPAGTLPPPDQLGAWAHVHVNGELDGLVANDDPAAALAGLSEVLRTNADLACSRLVCPRRLHPDRGYHAFLVPAFETGRLAGLGLDPAAAPGALHSSWGPDYPGRPEPGTLPYYHRWYFGTGSAGDFEYLVRLLEPRPADPAIGRRDLDVHNPAGPGLPGITSPEGLHGVLKLGGALQSPNRPKGDVYDKWDDPYPHPFQKALAGLINLADGYLDQTPAAANAALEVKEVAGEPDPIITPPLYGRWHAPASRLLTERDGSPITPDRNWVHRLNLDPRFRVAAHLGTRVVQDRQEEFMVAAWAQVGDVLRANAKIRAAQVAREVGFVLQGKHVDPASAAVTLADAPVPSGKALALTAPANSRVTTGERTLRGLAAATGAERVAVGFHVARSRVTAAPLSPPMRRMTRPGARLVRELPFTETKPPDALIPRMDDPDDEVTAAADKKTPDAVVTPEQLDDVLHPAPPPIGLAAGDDDPAAPVDQLPHSADFVLTLPGDTFVPSEGGEDSEEAQRFKDGLRDIYRGRHAATVGGQTEGREALNVPASTDAMLTGLRADQAVPKSLLTTVSLPERLQPFAERFIEAMAYPVIDLPMYAALLDLSVDYFAPNLGLVPQNTVTLLETNQEFIESFLVGLNHEMARELLWREYPTDQRGSPFRQFWDVRTAPSPPGETAEQRRERLYDIRPLHTWPKTALLGHNDNRETGEQADDLVLVIRGDLLKKYPNAAIYAHRARWQPETGPPDPQQERVPVTLADPAHPTLEEIRLPLYEAKVEPDLYLLGFDLTAAEAKGNFATGAAGWFFVIQERPGDPRFGADEGPPTRVEVWNDLSWADVDPAGTGFIRLDGGTVQVPLKDFDDPAADQEKNDQHLEDAFLPVWHGGLSSADVAYMLFQAPVLMAVHAQEMLL</sequence>
<protein>
    <submittedName>
        <fullName evidence="2">Uncharacterized protein</fullName>
    </submittedName>
</protein>
<proteinExistence type="predicted"/>
<evidence type="ECO:0000313" key="2">
    <source>
        <dbReference type="EMBL" id="MFA1557364.1"/>
    </source>
</evidence>
<organism evidence="2 3">
    <name type="scientific">Actinomadura chokoriensis</name>
    <dbReference type="NCBI Taxonomy" id="454156"/>
    <lineage>
        <taxon>Bacteria</taxon>
        <taxon>Bacillati</taxon>
        <taxon>Actinomycetota</taxon>
        <taxon>Actinomycetes</taxon>
        <taxon>Streptosporangiales</taxon>
        <taxon>Thermomonosporaceae</taxon>
        <taxon>Actinomadura</taxon>
    </lineage>
</organism>
<accession>A0ABV4R3C2</accession>
<gene>
    <name evidence="2" type="ORF">SM436_27105</name>
</gene>
<evidence type="ECO:0000256" key="1">
    <source>
        <dbReference type="SAM" id="MobiDB-lite"/>
    </source>
</evidence>
<keyword evidence="3" id="KW-1185">Reference proteome</keyword>